<dbReference type="Gene3D" id="1.10.443.10">
    <property type="entry name" value="Intergrase catalytic core"/>
    <property type="match status" value="1"/>
</dbReference>
<feature type="region of interest" description="Disordered" evidence="4">
    <location>
        <begin position="435"/>
        <end position="454"/>
    </location>
</feature>
<accession>A0A5J4R0N5</accession>
<dbReference type="GO" id="GO:0006310">
    <property type="term" value="P:DNA recombination"/>
    <property type="evidence" value="ECO:0007669"/>
    <property type="project" value="UniProtKB-KW"/>
</dbReference>
<dbReference type="Pfam" id="PF17293">
    <property type="entry name" value="Arm-DNA-bind_5"/>
    <property type="match status" value="1"/>
</dbReference>
<dbReference type="PANTHER" id="PTHR30349:SF64">
    <property type="entry name" value="PROPHAGE INTEGRASE INTD-RELATED"/>
    <property type="match status" value="1"/>
</dbReference>
<comment type="similarity">
    <text evidence="1">Belongs to the 'phage' integrase family.</text>
</comment>
<dbReference type="InterPro" id="IPR011010">
    <property type="entry name" value="DNA_brk_join_enz"/>
</dbReference>
<evidence type="ECO:0000256" key="4">
    <source>
        <dbReference type="SAM" id="MobiDB-lite"/>
    </source>
</evidence>
<dbReference type="InterPro" id="IPR013762">
    <property type="entry name" value="Integrase-like_cat_sf"/>
</dbReference>
<dbReference type="InterPro" id="IPR050090">
    <property type="entry name" value="Tyrosine_recombinase_XerCD"/>
</dbReference>
<proteinExistence type="inferred from homology"/>
<sequence length="454" mass="52491">MEKKNNIQAKRRSTYSVMFYINKTKIKKNGMCQVLGRISVDSNTAQIGAKVEISPDLWDAKAGHAIGKSKQSSLVNRTIERLAEKINGYYEELIDKQAFVNAEMIKNALKGIGRKPETLLKLFEEHNEEFAKRIGINRVKESLLGYERTHALLKIFLKEKQDVEDVTLRSLTITFIDAFDLYLRVDRLYSQNTIAGHLINLKKVARRAVSQGTIKRDPFVTFNPEQPAKKCRHLKAEEIDKLMKVHIDDKRIRYTRDMFVFSCFTGLVHVDLKNLKEENLITAEDGSLWIKINRHKTGTESNIRLLDIPRQIIEKYKHERKNDKVFNVCTMSNIGNHFRKLEKMCGIEHITFHMARHNFGTHITLSQGVPIETVSRMMGHSSITTTQLYAQITSKKVDEDMKCLSDRITGKYSMFEDELMPVGISLNQNFKLNDNTVNPYKKEDHGKRKNSNRK</sequence>
<dbReference type="Pfam" id="PF00589">
    <property type="entry name" value="Phage_integrase"/>
    <property type="match status" value="1"/>
</dbReference>
<evidence type="ECO:0000259" key="5">
    <source>
        <dbReference type="PROSITE" id="PS51898"/>
    </source>
</evidence>
<comment type="caution">
    <text evidence="6">The sequence shown here is derived from an EMBL/GenBank/DDBJ whole genome shotgun (WGS) entry which is preliminary data.</text>
</comment>
<evidence type="ECO:0000256" key="2">
    <source>
        <dbReference type="ARBA" id="ARBA00023125"/>
    </source>
</evidence>
<gene>
    <name evidence="6" type="ORF">EZS27_024331</name>
</gene>
<dbReference type="Gene3D" id="1.10.150.130">
    <property type="match status" value="1"/>
</dbReference>
<dbReference type="CDD" id="cd01185">
    <property type="entry name" value="INTN1_C_like"/>
    <property type="match status" value="1"/>
</dbReference>
<protein>
    <submittedName>
        <fullName evidence="6">Tyrosine recombinase XerC</fullName>
    </submittedName>
</protein>
<evidence type="ECO:0000313" key="6">
    <source>
        <dbReference type="EMBL" id="KAA6326581.1"/>
    </source>
</evidence>
<reference evidence="6" key="1">
    <citation type="submission" date="2019-03" db="EMBL/GenBank/DDBJ databases">
        <title>Single cell metagenomics reveals metabolic interactions within the superorganism composed of flagellate Streblomastix strix and complex community of Bacteroidetes bacteria on its surface.</title>
        <authorList>
            <person name="Treitli S.C."/>
            <person name="Kolisko M."/>
            <person name="Husnik F."/>
            <person name="Keeling P."/>
            <person name="Hampl V."/>
        </authorList>
    </citation>
    <scope>NUCLEOTIDE SEQUENCE</scope>
    <source>
        <strain evidence="6">STM</strain>
    </source>
</reference>
<keyword evidence="3" id="KW-0233">DNA recombination</keyword>
<dbReference type="AlphaFoldDB" id="A0A5J4R0N5"/>
<evidence type="ECO:0000256" key="3">
    <source>
        <dbReference type="ARBA" id="ARBA00023172"/>
    </source>
</evidence>
<dbReference type="PANTHER" id="PTHR30349">
    <property type="entry name" value="PHAGE INTEGRASE-RELATED"/>
    <property type="match status" value="1"/>
</dbReference>
<dbReference type="EMBL" id="SNRY01002141">
    <property type="protein sequence ID" value="KAA6326581.1"/>
    <property type="molecule type" value="Genomic_DNA"/>
</dbReference>
<organism evidence="6">
    <name type="scientific">termite gut metagenome</name>
    <dbReference type="NCBI Taxonomy" id="433724"/>
    <lineage>
        <taxon>unclassified sequences</taxon>
        <taxon>metagenomes</taxon>
        <taxon>organismal metagenomes</taxon>
    </lineage>
</organism>
<dbReference type="SUPFAM" id="SSF56349">
    <property type="entry name" value="DNA breaking-rejoining enzymes"/>
    <property type="match status" value="1"/>
</dbReference>
<dbReference type="InterPro" id="IPR002104">
    <property type="entry name" value="Integrase_catalytic"/>
</dbReference>
<evidence type="ECO:0000256" key="1">
    <source>
        <dbReference type="ARBA" id="ARBA00008857"/>
    </source>
</evidence>
<dbReference type="GO" id="GO:0015074">
    <property type="term" value="P:DNA integration"/>
    <property type="evidence" value="ECO:0007669"/>
    <property type="project" value="InterPro"/>
</dbReference>
<feature type="domain" description="Tyr recombinase" evidence="5">
    <location>
        <begin position="229"/>
        <end position="402"/>
    </location>
</feature>
<dbReference type="Pfam" id="PF13102">
    <property type="entry name" value="Phage_int_SAM_5"/>
    <property type="match status" value="1"/>
</dbReference>
<dbReference type="PROSITE" id="PS51898">
    <property type="entry name" value="TYR_RECOMBINASE"/>
    <property type="match status" value="1"/>
</dbReference>
<dbReference type="InterPro" id="IPR035386">
    <property type="entry name" value="Arm-DNA-bind_5"/>
</dbReference>
<dbReference type="GO" id="GO:0003677">
    <property type="term" value="F:DNA binding"/>
    <property type="evidence" value="ECO:0007669"/>
    <property type="project" value="UniProtKB-KW"/>
</dbReference>
<dbReference type="InterPro" id="IPR010998">
    <property type="entry name" value="Integrase_recombinase_N"/>
</dbReference>
<name>A0A5J4R0N5_9ZZZZ</name>
<keyword evidence="2" id="KW-0238">DNA-binding</keyword>
<dbReference type="InterPro" id="IPR025269">
    <property type="entry name" value="SAM-like_dom"/>
</dbReference>